<dbReference type="Proteomes" id="UP000070659">
    <property type="component" value="Unassembled WGS sequence"/>
</dbReference>
<reference evidence="3" key="2">
    <citation type="submission" date="2015-04" db="EMBL/GenBank/DDBJ databases">
        <title>Physiological reanalysis, assessment of diazotrophy, and genome sequences of multiple isolates of Streptomyces thermoautotrophicus.</title>
        <authorList>
            <person name="MacKellar D.C."/>
            <person name="Lieber L."/>
            <person name="Norman J."/>
            <person name="Bolger A."/>
            <person name="Tobin C."/>
            <person name="Murray J.W."/>
            <person name="Chang R."/>
            <person name="Ford T."/>
            <person name="Nguyen P.Q."/>
            <person name="Woodward J."/>
            <person name="Permingeat H."/>
            <person name="Joshi N.S."/>
            <person name="Silver P.A."/>
            <person name="Usadel B."/>
            <person name="Rutherford A.W."/>
            <person name="Friesen M."/>
            <person name="Prell J."/>
        </authorList>
    </citation>
    <scope>NUCLEOTIDE SEQUENCE [LARGE SCALE GENOMIC DNA]</scope>
    <source>
        <strain evidence="3">H1</strain>
    </source>
</reference>
<dbReference type="Proteomes" id="UP000070188">
    <property type="component" value="Unassembled WGS sequence"/>
</dbReference>
<keyword evidence="3" id="KW-1185">Reference proteome</keyword>
<evidence type="ECO:0000313" key="1">
    <source>
        <dbReference type="EMBL" id="KWW99942.1"/>
    </source>
</evidence>
<sequence length="182" mass="19519">MPRLAEVGRRLRAGRLTRSGLARRMAGVGARPLLSGRAGGWSRCVDILVDILVSQRRRGMVAGVGAGSVLRHRVFNHWVFSAGRSRHRVVVDQGLGCGGLTGSGNAVPGTARVTCAAGGGHRSGDAVSRLGRDRGPGRVPVHGPRRVVVVTRTGRPRRGTRLRPGCRLWRHHVVRHALRVPS</sequence>
<dbReference type="EMBL" id="JYIJ01000015">
    <property type="protein sequence ID" value="KWX04368.1"/>
    <property type="molecule type" value="Genomic_DNA"/>
</dbReference>
<name>A0A132MQ28_9ACTN</name>
<dbReference type="EMBL" id="LAXD01000001">
    <property type="protein sequence ID" value="KWW99942.1"/>
    <property type="molecule type" value="Genomic_DNA"/>
</dbReference>
<reference evidence="2 4" key="1">
    <citation type="submission" date="2015-02" db="EMBL/GenBank/DDBJ databases">
        <title>Physiological reanalysis, assessment of diazotrophy, and genome sequences of multiple isolates of Streptomyces thermoautotrophicus.</title>
        <authorList>
            <person name="MacKellar D.C."/>
            <person name="Lieber L."/>
            <person name="Norman J."/>
            <person name="Bolger A."/>
            <person name="Tobin C."/>
            <person name="Murray J.W."/>
            <person name="Prell J."/>
        </authorList>
    </citation>
    <scope>NUCLEOTIDE SEQUENCE [LARGE SCALE GENOMIC DNA]</scope>
    <source>
        <strain evidence="2 4">UBT1</strain>
    </source>
</reference>
<evidence type="ECO:0000313" key="3">
    <source>
        <dbReference type="Proteomes" id="UP000070188"/>
    </source>
</evidence>
<proteinExistence type="predicted"/>
<comment type="caution">
    <text evidence="1">The sequence shown here is derived from an EMBL/GenBank/DDBJ whole genome shotgun (WGS) entry which is preliminary data.</text>
</comment>
<protein>
    <submittedName>
        <fullName evidence="1">Uncharacterized protein</fullName>
    </submittedName>
</protein>
<organism evidence="1 3">
    <name type="scientific">Carbonactinospora thermoautotrophica</name>
    <dbReference type="NCBI Taxonomy" id="1469144"/>
    <lineage>
        <taxon>Bacteria</taxon>
        <taxon>Bacillati</taxon>
        <taxon>Actinomycetota</taxon>
        <taxon>Actinomycetes</taxon>
        <taxon>Kitasatosporales</taxon>
        <taxon>Carbonactinosporaceae</taxon>
        <taxon>Carbonactinospora</taxon>
    </lineage>
</organism>
<dbReference type="AlphaFoldDB" id="A0A132MQ28"/>
<dbReference type="PATRIC" id="fig|1469144.8.peg.3779"/>
<accession>A0A132MQ28</accession>
<evidence type="ECO:0000313" key="4">
    <source>
        <dbReference type="Proteomes" id="UP000070659"/>
    </source>
</evidence>
<gene>
    <name evidence="1" type="ORF">LI90_1582</name>
    <name evidence="2" type="ORF">TH66_07100</name>
</gene>
<reference evidence="1" key="3">
    <citation type="submission" date="2015-04" db="EMBL/GenBank/DDBJ databases">
        <title>Physiological reanalysis, assessment of diazotrophy, and genome sequences of multiple isolates of Streptomyces thermoautotrophicus.</title>
        <authorList>
            <person name="MacKellar D.C."/>
            <person name="Lieber L."/>
            <person name="Norman J."/>
            <person name="Bolger A."/>
            <person name="Tobin C."/>
            <person name="Murray J.W."/>
            <person name="Woodward J."/>
            <person name="Friesen M."/>
            <person name="Prell J."/>
        </authorList>
    </citation>
    <scope>NUCLEOTIDE SEQUENCE [LARGE SCALE GENOMIC DNA]</scope>
    <source>
        <strain evidence="1">H1</strain>
    </source>
</reference>
<evidence type="ECO:0000313" key="2">
    <source>
        <dbReference type="EMBL" id="KWX04368.1"/>
    </source>
</evidence>